<accession>A0A6L6WS60</accession>
<proteinExistence type="predicted"/>
<reference evidence="1 2" key="1">
    <citation type="submission" date="2019-12" db="EMBL/GenBank/DDBJ databases">
        <authorList>
            <person name="Zhang Y.-J."/>
        </authorList>
    </citation>
    <scope>NUCLEOTIDE SEQUENCE [LARGE SCALE GENOMIC DNA]</scope>
    <source>
        <strain evidence="1 2">CY05</strain>
    </source>
</reference>
<comment type="caution">
    <text evidence="1">The sequence shown here is derived from an EMBL/GenBank/DDBJ whole genome shotgun (WGS) entry which is preliminary data.</text>
</comment>
<name>A0A6L6WS60_9RHOB</name>
<dbReference type="Proteomes" id="UP000478892">
    <property type="component" value="Unassembled WGS sequence"/>
</dbReference>
<dbReference type="EMBL" id="WQLV01000019">
    <property type="protein sequence ID" value="MVO18372.1"/>
    <property type="molecule type" value="Genomic_DNA"/>
</dbReference>
<evidence type="ECO:0000313" key="2">
    <source>
        <dbReference type="Proteomes" id="UP000478892"/>
    </source>
</evidence>
<organism evidence="1 2">
    <name type="scientific">Parasedimentitalea huanghaiensis</name>
    <dbReference type="NCBI Taxonomy" id="2682100"/>
    <lineage>
        <taxon>Bacteria</taxon>
        <taxon>Pseudomonadati</taxon>
        <taxon>Pseudomonadota</taxon>
        <taxon>Alphaproteobacteria</taxon>
        <taxon>Rhodobacterales</taxon>
        <taxon>Paracoccaceae</taxon>
        <taxon>Parasedimentitalea</taxon>
    </lineage>
</organism>
<gene>
    <name evidence="1" type="ORF">GO984_21360</name>
</gene>
<protein>
    <submittedName>
        <fullName evidence="1">Uncharacterized protein</fullName>
    </submittedName>
</protein>
<sequence>MLISKGQVDKATLCHTGGALNVTAVLLDLTDPLNETQQVRLKTIITNEVSSSTTDTMISLGVVSEDPSRWGARFTKCKPETGENANALYENPTIISERYAQEFTRPIQATLAAMLTGESENQSPIMEALQSLVSETPDFTTARGQRKIIIVSDMLQHSDTLSFYRGEGWDYFAERNGVARLAGNLRNVTVEILRIPRVGNEIPSNEISEGFWSRYFDKQGSRPPSVSSLGDL</sequence>
<keyword evidence="2" id="KW-1185">Reference proteome</keyword>
<evidence type="ECO:0000313" key="1">
    <source>
        <dbReference type="EMBL" id="MVO18372.1"/>
    </source>
</evidence>
<dbReference type="AlphaFoldDB" id="A0A6L6WS60"/>